<reference evidence="3" key="1">
    <citation type="submission" date="2016-10" db="EMBL/GenBank/DDBJ databases">
        <authorList>
            <person name="Varghese N."/>
            <person name="Submissions S."/>
        </authorList>
    </citation>
    <scope>NUCLEOTIDE SEQUENCE [LARGE SCALE GENOMIC DNA]</scope>
    <source>
        <strain evidence="3">CGMCC 1.6963</strain>
    </source>
</reference>
<protein>
    <submittedName>
        <fullName evidence="2">Uncharacterized protein</fullName>
    </submittedName>
</protein>
<keyword evidence="1" id="KW-0472">Membrane</keyword>
<feature type="transmembrane region" description="Helical" evidence="1">
    <location>
        <begin position="6"/>
        <end position="29"/>
    </location>
</feature>
<dbReference type="STRING" id="587636.SAMN05216199_1262"/>
<evidence type="ECO:0000313" key="3">
    <source>
        <dbReference type="Proteomes" id="UP000199019"/>
    </source>
</evidence>
<dbReference type="RefSeq" id="WP_281247057.1">
    <property type="nucleotide sequence ID" value="NZ_FOHB01000001.1"/>
</dbReference>
<dbReference type="EMBL" id="FOHB01000001">
    <property type="protein sequence ID" value="SER80087.1"/>
    <property type="molecule type" value="Genomic_DNA"/>
</dbReference>
<accession>A0A1H9S517</accession>
<dbReference type="Proteomes" id="UP000199019">
    <property type="component" value="Unassembled WGS sequence"/>
</dbReference>
<keyword evidence="1" id="KW-0812">Transmembrane</keyword>
<gene>
    <name evidence="2" type="ORF">SAMN05216199_1262</name>
</gene>
<dbReference type="AlphaFoldDB" id="A0A1H9S517"/>
<evidence type="ECO:0000313" key="2">
    <source>
        <dbReference type="EMBL" id="SER80087.1"/>
    </source>
</evidence>
<sequence length="44" mass="4807">MSVLIIALAYALFGVALPAGFWAVVLWLAPKTPGYRRRVFGEGQ</sequence>
<proteinExistence type="predicted"/>
<name>A0A1H9S517_9MICO</name>
<keyword evidence="3" id="KW-1185">Reference proteome</keyword>
<evidence type="ECO:0000256" key="1">
    <source>
        <dbReference type="SAM" id="Phobius"/>
    </source>
</evidence>
<keyword evidence="1" id="KW-1133">Transmembrane helix</keyword>
<organism evidence="2 3">
    <name type="scientific">Pedococcus cremeus</name>
    <dbReference type="NCBI Taxonomy" id="587636"/>
    <lineage>
        <taxon>Bacteria</taxon>
        <taxon>Bacillati</taxon>
        <taxon>Actinomycetota</taxon>
        <taxon>Actinomycetes</taxon>
        <taxon>Micrococcales</taxon>
        <taxon>Intrasporangiaceae</taxon>
        <taxon>Pedococcus</taxon>
    </lineage>
</organism>